<name>A0A8D8NVG8_CULPI</name>
<organism evidence="1">
    <name type="scientific">Culex pipiens</name>
    <name type="common">House mosquito</name>
    <dbReference type="NCBI Taxonomy" id="7175"/>
    <lineage>
        <taxon>Eukaryota</taxon>
        <taxon>Metazoa</taxon>
        <taxon>Ecdysozoa</taxon>
        <taxon>Arthropoda</taxon>
        <taxon>Hexapoda</taxon>
        <taxon>Insecta</taxon>
        <taxon>Pterygota</taxon>
        <taxon>Neoptera</taxon>
        <taxon>Endopterygota</taxon>
        <taxon>Diptera</taxon>
        <taxon>Nematocera</taxon>
        <taxon>Culicoidea</taxon>
        <taxon>Culicidae</taxon>
        <taxon>Culicinae</taxon>
        <taxon>Culicini</taxon>
        <taxon>Culex</taxon>
        <taxon>Culex</taxon>
    </lineage>
</organism>
<accession>A0A8D8NVG8</accession>
<evidence type="ECO:0000313" key="1">
    <source>
        <dbReference type="EMBL" id="CAG6579036.1"/>
    </source>
</evidence>
<reference evidence="1" key="1">
    <citation type="submission" date="2021-05" db="EMBL/GenBank/DDBJ databases">
        <authorList>
            <person name="Alioto T."/>
            <person name="Alioto T."/>
            <person name="Gomez Garrido J."/>
        </authorList>
    </citation>
    <scope>NUCLEOTIDE SEQUENCE</scope>
</reference>
<protein>
    <submittedName>
        <fullName evidence="1">(northern house mosquito) hypothetical protein</fullName>
    </submittedName>
</protein>
<dbReference type="EMBL" id="HBUE01195303">
    <property type="protein sequence ID" value="CAG6527313.1"/>
    <property type="molecule type" value="Transcribed_RNA"/>
</dbReference>
<proteinExistence type="predicted"/>
<dbReference type="EMBL" id="HBUE01301299">
    <property type="protein sequence ID" value="CAG6579036.1"/>
    <property type="molecule type" value="Transcribed_RNA"/>
</dbReference>
<sequence>MEGLFIVCLSMCASIQTSIRKIRCVPSRFGVLHFHFLTHLALIFSSIFYPNREVPTKLIIVVRCVSKPLHKKNAAANKHKSSHNYHSRFLLCYEVSNSEQQ</sequence>
<dbReference type="AlphaFoldDB" id="A0A8D8NVG8"/>